<gene>
    <name evidence="9" type="ORF">B7P43_G12549</name>
</gene>
<dbReference type="GO" id="GO:0005634">
    <property type="term" value="C:nucleus"/>
    <property type="evidence" value="ECO:0007669"/>
    <property type="project" value="UniProtKB-SubCell"/>
</dbReference>
<feature type="domain" description="DDE Tnp4" evidence="8">
    <location>
        <begin position="78"/>
        <end position="243"/>
    </location>
</feature>
<proteinExistence type="inferred from homology"/>
<evidence type="ECO:0000313" key="9">
    <source>
        <dbReference type="EMBL" id="PNF41530.1"/>
    </source>
</evidence>
<keyword evidence="6" id="KW-0378">Hydrolase</keyword>
<dbReference type="Proteomes" id="UP000235965">
    <property type="component" value="Unassembled WGS sequence"/>
</dbReference>
<dbReference type="GO" id="GO:0016787">
    <property type="term" value="F:hydrolase activity"/>
    <property type="evidence" value="ECO:0007669"/>
    <property type="project" value="UniProtKB-KW"/>
</dbReference>
<dbReference type="Pfam" id="PF13359">
    <property type="entry name" value="DDE_Tnp_4"/>
    <property type="match status" value="1"/>
</dbReference>
<comment type="cofactor">
    <cofactor evidence="1">
        <name>a divalent metal cation</name>
        <dbReference type="ChEBI" id="CHEBI:60240"/>
    </cofactor>
</comment>
<keyword evidence="5" id="KW-0479">Metal-binding</keyword>
<evidence type="ECO:0000259" key="8">
    <source>
        <dbReference type="Pfam" id="PF13359"/>
    </source>
</evidence>
<dbReference type="PANTHER" id="PTHR22930:SF269">
    <property type="entry name" value="NUCLEASE HARBI1-LIKE PROTEIN"/>
    <property type="match status" value="1"/>
</dbReference>
<protein>
    <recommendedName>
        <fullName evidence="8">DDE Tnp4 domain-containing protein</fullName>
    </recommendedName>
</protein>
<dbReference type="InterPro" id="IPR027806">
    <property type="entry name" value="HARBI1_dom"/>
</dbReference>
<keyword evidence="4" id="KW-0540">Nuclease</keyword>
<dbReference type="AlphaFoldDB" id="A0A2J7RL27"/>
<name>A0A2J7RL27_9NEOP</name>
<dbReference type="GO" id="GO:0046872">
    <property type="term" value="F:metal ion binding"/>
    <property type="evidence" value="ECO:0007669"/>
    <property type="project" value="UniProtKB-KW"/>
</dbReference>
<dbReference type="GO" id="GO:0004518">
    <property type="term" value="F:nuclease activity"/>
    <property type="evidence" value="ECO:0007669"/>
    <property type="project" value="UniProtKB-KW"/>
</dbReference>
<dbReference type="PANTHER" id="PTHR22930">
    <property type="match status" value="1"/>
</dbReference>
<dbReference type="EMBL" id="NEVH01002701">
    <property type="protein sequence ID" value="PNF41530.1"/>
    <property type="molecule type" value="Genomic_DNA"/>
</dbReference>
<keyword evidence="10" id="KW-1185">Reference proteome</keyword>
<evidence type="ECO:0000256" key="1">
    <source>
        <dbReference type="ARBA" id="ARBA00001968"/>
    </source>
</evidence>
<accession>A0A2J7RL27</accession>
<evidence type="ECO:0000256" key="3">
    <source>
        <dbReference type="ARBA" id="ARBA00006958"/>
    </source>
</evidence>
<keyword evidence="7" id="KW-0539">Nucleus</keyword>
<dbReference type="InterPro" id="IPR045249">
    <property type="entry name" value="HARBI1-like"/>
</dbReference>
<comment type="subcellular location">
    <subcellularLocation>
        <location evidence="2">Nucleus</location>
    </subcellularLocation>
</comment>
<evidence type="ECO:0000256" key="7">
    <source>
        <dbReference type="ARBA" id="ARBA00023242"/>
    </source>
</evidence>
<comment type="similarity">
    <text evidence="3">Belongs to the HARBI1 family.</text>
</comment>
<feature type="non-terminal residue" evidence="9">
    <location>
        <position position="1"/>
    </location>
</feature>
<dbReference type="InParanoid" id="A0A2J7RL27"/>
<comment type="caution">
    <text evidence="9">The sequence shown here is derived from an EMBL/GenBank/DDBJ whole genome shotgun (WGS) entry which is preliminary data.</text>
</comment>
<dbReference type="FunCoup" id="A0A2J7RL27">
    <property type="interactions" value="1"/>
</dbReference>
<evidence type="ECO:0000313" key="10">
    <source>
        <dbReference type="Proteomes" id="UP000235965"/>
    </source>
</evidence>
<organism evidence="9 10">
    <name type="scientific">Cryptotermes secundus</name>
    <dbReference type="NCBI Taxonomy" id="105785"/>
    <lineage>
        <taxon>Eukaryota</taxon>
        <taxon>Metazoa</taxon>
        <taxon>Ecdysozoa</taxon>
        <taxon>Arthropoda</taxon>
        <taxon>Hexapoda</taxon>
        <taxon>Insecta</taxon>
        <taxon>Pterygota</taxon>
        <taxon>Neoptera</taxon>
        <taxon>Polyneoptera</taxon>
        <taxon>Dictyoptera</taxon>
        <taxon>Blattodea</taxon>
        <taxon>Blattoidea</taxon>
        <taxon>Termitoidae</taxon>
        <taxon>Kalotermitidae</taxon>
        <taxon>Cryptotermitinae</taxon>
        <taxon>Cryptotermes</taxon>
    </lineage>
</organism>
<evidence type="ECO:0000256" key="4">
    <source>
        <dbReference type="ARBA" id="ARBA00022722"/>
    </source>
</evidence>
<dbReference type="OrthoDB" id="6627079at2759"/>
<reference evidence="9 10" key="1">
    <citation type="submission" date="2017-12" db="EMBL/GenBank/DDBJ databases">
        <title>Hemimetabolous genomes reveal molecular basis of termite eusociality.</title>
        <authorList>
            <person name="Harrison M.C."/>
            <person name="Jongepier E."/>
            <person name="Robertson H.M."/>
            <person name="Arning N."/>
            <person name="Bitard-Feildel T."/>
            <person name="Chao H."/>
            <person name="Childers C.P."/>
            <person name="Dinh H."/>
            <person name="Doddapaneni H."/>
            <person name="Dugan S."/>
            <person name="Gowin J."/>
            <person name="Greiner C."/>
            <person name="Han Y."/>
            <person name="Hu H."/>
            <person name="Hughes D.S.T."/>
            <person name="Huylmans A.-K."/>
            <person name="Kemena C."/>
            <person name="Kremer L.P.M."/>
            <person name="Lee S.L."/>
            <person name="Lopez-Ezquerra A."/>
            <person name="Mallet L."/>
            <person name="Monroy-Kuhn J.M."/>
            <person name="Moser A."/>
            <person name="Murali S.C."/>
            <person name="Muzny D.M."/>
            <person name="Otani S."/>
            <person name="Piulachs M.-D."/>
            <person name="Poelchau M."/>
            <person name="Qu J."/>
            <person name="Schaub F."/>
            <person name="Wada-Katsumata A."/>
            <person name="Worley K.C."/>
            <person name="Xie Q."/>
            <person name="Ylla G."/>
            <person name="Poulsen M."/>
            <person name="Gibbs R.A."/>
            <person name="Schal C."/>
            <person name="Richards S."/>
            <person name="Belles X."/>
            <person name="Korb J."/>
            <person name="Bornberg-Bauer E."/>
        </authorList>
    </citation>
    <scope>NUCLEOTIDE SEQUENCE [LARGE SCALE GENOMIC DNA]</scope>
    <source>
        <tissue evidence="9">Whole body</tissue>
    </source>
</reference>
<evidence type="ECO:0000256" key="5">
    <source>
        <dbReference type="ARBA" id="ARBA00022723"/>
    </source>
</evidence>
<dbReference type="STRING" id="105785.A0A2J7RL27"/>
<sequence length="311" mass="35427">RLAVTSRFLATGDSYYASLQYLFRFSKQAIGQIIPQVCTAIVNALKENIKLPSKPLEWMQICKVFEDVWNLPHCVGDMDGKHIVLQSPRKSGSEFFNYKTHFSIVLFAVVDGNYNFVLADVGCQGRISDGGIFNNSKLHAMMADNTLRLPVPTELPGRQMKVPYFIAADSAFPLRESIMKPYSGDHVKGSYQRIFNYRLSRACSVVENTFGILSSVFRVLRKPMLLEPEKAQLVLMTIIHLHNYLRRYSSNVYTSQELLDSEEDGVLAEGSWRNDVNMTSMLPLQRVPRRSSVYLQQLERFICKPVAAIHF</sequence>
<evidence type="ECO:0000256" key="6">
    <source>
        <dbReference type="ARBA" id="ARBA00022801"/>
    </source>
</evidence>
<evidence type="ECO:0000256" key="2">
    <source>
        <dbReference type="ARBA" id="ARBA00004123"/>
    </source>
</evidence>